<evidence type="ECO:0000313" key="1">
    <source>
        <dbReference type="EMBL" id="KAK1795463.1"/>
    </source>
</evidence>
<gene>
    <name evidence="1" type="ORF">P4O66_010629</name>
</gene>
<dbReference type="Proteomes" id="UP001239994">
    <property type="component" value="Unassembled WGS sequence"/>
</dbReference>
<evidence type="ECO:0008006" key="3">
    <source>
        <dbReference type="Google" id="ProtNLM"/>
    </source>
</evidence>
<dbReference type="AlphaFoldDB" id="A0AAD8Z9B3"/>
<protein>
    <recommendedName>
        <fullName evidence="3">Apolipoprotein A-II</fullName>
    </recommendedName>
</protein>
<dbReference type="EMBL" id="JAROKS010000016">
    <property type="protein sequence ID" value="KAK1795463.1"/>
    <property type="molecule type" value="Genomic_DNA"/>
</dbReference>
<keyword evidence="2" id="KW-1185">Reference proteome</keyword>
<comment type="caution">
    <text evidence="1">The sequence shown here is derived from an EMBL/GenBank/DDBJ whole genome shotgun (WGS) entry which is preliminary data.</text>
</comment>
<proteinExistence type="predicted"/>
<sequence>MLWCRPFVPDIQIGGVCPGHRATSMDEHGRPSAPHGRSPTELGACKGGIQVQSHPPWAQHVLALYSWHCARLVIWSTELNSSPLPTTAVSLCLCDVPAPSQELVDKYQGLKSVFYKRLENGFENFMEFIVPLAEGTVTGEKAKEVAEHLKSCPKLQTAIKLAQALFKELEPLEDKARLGVLGLYEEYLRPYWEIGCAKHICSAVAELASMYYEDHMKTMTDPYIQWAKDQTSSLWNRVKDRTCKTFTTCPLANRNTPLQQEKDCREAVEENSPRIRPQIIPVSSFQVLTGSLVLLALHGNGFRPIWKDGPISWSTELNSSPLPTTAVSLCLCDVPAPSQELVDKYQGLKSVFYKRLENGFENFMEFIVPLAEGTVTGEKAKEVAEHLKSCPKLQTAIKLAQALFKELEPLEDKARLAVLGLYEEYLRPYWGEQLDKTITAIKPLLDQWLPAEDH</sequence>
<accession>A0AAD8Z9B3</accession>
<reference evidence="1" key="1">
    <citation type="submission" date="2023-03" db="EMBL/GenBank/DDBJ databases">
        <title>Electrophorus voltai genome.</title>
        <authorList>
            <person name="Bian C."/>
        </authorList>
    </citation>
    <scope>NUCLEOTIDE SEQUENCE</scope>
    <source>
        <strain evidence="1">CB-2022</strain>
        <tissue evidence="1">Muscle</tissue>
    </source>
</reference>
<evidence type="ECO:0000313" key="2">
    <source>
        <dbReference type="Proteomes" id="UP001239994"/>
    </source>
</evidence>
<name>A0AAD8Z9B3_9TELE</name>
<organism evidence="1 2">
    <name type="scientific">Electrophorus voltai</name>
    <dbReference type="NCBI Taxonomy" id="2609070"/>
    <lineage>
        <taxon>Eukaryota</taxon>
        <taxon>Metazoa</taxon>
        <taxon>Chordata</taxon>
        <taxon>Craniata</taxon>
        <taxon>Vertebrata</taxon>
        <taxon>Euteleostomi</taxon>
        <taxon>Actinopterygii</taxon>
        <taxon>Neopterygii</taxon>
        <taxon>Teleostei</taxon>
        <taxon>Ostariophysi</taxon>
        <taxon>Gymnotiformes</taxon>
        <taxon>Gymnotoidei</taxon>
        <taxon>Gymnotidae</taxon>
        <taxon>Electrophorus</taxon>
    </lineage>
</organism>